<protein>
    <submittedName>
        <fullName evidence="8">Conserved putative secreted protein</fullName>
    </submittedName>
</protein>
<dbReference type="Pfam" id="PF00082">
    <property type="entry name" value="Peptidase_S8"/>
    <property type="match status" value="1"/>
</dbReference>
<name>A0A075UUC1_9PSEU</name>
<feature type="compositionally biased region" description="Low complexity" evidence="5">
    <location>
        <begin position="707"/>
        <end position="719"/>
    </location>
</feature>
<dbReference type="SUPFAM" id="SSF52743">
    <property type="entry name" value="Subtilisin-like"/>
    <property type="match status" value="1"/>
</dbReference>
<proteinExistence type="inferred from homology"/>
<comment type="similarity">
    <text evidence="4">Belongs to the peptidase S8 family.</text>
</comment>
<dbReference type="InterPro" id="IPR008979">
    <property type="entry name" value="Galactose-bd-like_sf"/>
</dbReference>
<dbReference type="EMBL" id="CP008953">
    <property type="protein sequence ID" value="AIG77772.1"/>
    <property type="molecule type" value="Genomic_DNA"/>
</dbReference>
<dbReference type="InterPro" id="IPR036852">
    <property type="entry name" value="Peptidase_S8/S53_dom_sf"/>
</dbReference>
<dbReference type="HOGENOM" id="CLU_014585_0_0_11"/>
<evidence type="ECO:0000256" key="2">
    <source>
        <dbReference type="ARBA" id="ARBA00022801"/>
    </source>
</evidence>
<dbReference type="GO" id="GO:0012505">
    <property type="term" value="C:endomembrane system"/>
    <property type="evidence" value="ECO:0007669"/>
    <property type="project" value="UniProtKB-ARBA"/>
</dbReference>
<organism evidence="8 9">
    <name type="scientific">Amycolatopsis japonica</name>
    <dbReference type="NCBI Taxonomy" id="208439"/>
    <lineage>
        <taxon>Bacteria</taxon>
        <taxon>Bacillati</taxon>
        <taxon>Actinomycetota</taxon>
        <taxon>Actinomycetes</taxon>
        <taxon>Pseudonocardiales</taxon>
        <taxon>Pseudonocardiaceae</taxon>
        <taxon>Amycolatopsis</taxon>
        <taxon>Amycolatopsis japonica group</taxon>
    </lineage>
</organism>
<evidence type="ECO:0000259" key="7">
    <source>
        <dbReference type="PROSITE" id="PS51829"/>
    </source>
</evidence>
<comment type="caution">
    <text evidence="4">Lacks conserved residue(s) required for the propagation of feature annotation.</text>
</comment>
<keyword evidence="9" id="KW-1185">Reference proteome</keyword>
<keyword evidence="3" id="KW-0720">Serine protease</keyword>
<dbReference type="PANTHER" id="PTHR42884">
    <property type="entry name" value="PROPROTEIN CONVERTASE SUBTILISIN/KEXIN-RELATED"/>
    <property type="match status" value="1"/>
</dbReference>
<dbReference type="SUPFAM" id="SSF49785">
    <property type="entry name" value="Galactose-binding domain-like"/>
    <property type="match status" value="1"/>
</dbReference>
<keyword evidence="1" id="KW-0645">Protease</keyword>
<gene>
    <name evidence="8" type="ORF">AJAP_24615</name>
</gene>
<evidence type="ECO:0000256" key="6">
    <source>
        <dbReference type="SAM" id="SignalP"/>
    </source>
</evidence>
<evidence type="ECO:0000313" key="9">
    <source>
        <dbReference type="Proteomes" id="UP000028492"/>
    </source>
</evidence>
<feature type="domain" description="P/Homo B" evidence="7">
    <location>
        <begin position="780"/>
        <end position="947"/>
    </location>
</feature>
<dbReference type="InterPro" id="IPR023828">
    <property type="entry name" value="Peptidase_S8_Ser-AS"/>
</dbReference>
<dbReference type="PROSITE" id="PS51892">
    <property type="entry name" value="SUBTILASE"/>
    <property type="match status" value="1"/>
</dbReference>
<sequence>MRPTRSSRRRRTILTAGTAALVTALGLVSPPVAMAETTQSPDAFSENTVRQIEALQSIKKSQNAGESKVDSRLLVEQKLRAQRMSASAVPALGSGANVSAAGTVLVDIRGQVSEELLKGLRESGAGIRAVSERYGSVRAEVPLNAVPSIAARADVKKVETANEAFTARQLAEPATAGKRESKEEKAARIADELKKAVEAKGQVGIAAGPTNSEGDRAHNADTARQQFGVTGVGTKICALSDGIDSLATSQARGELPAGVDVIPGQEGDGDEGTAMLEIIHDLAPNAALGFASAFNSDASFADNIRKLRFDAHCDVIVDDVLYFKESPFQDWIIAQAVNDVTANGALYFSSAGNEGNVSDGTSGHWEGDFVDSGKSIGKYAGTAHNFAGAAGNQIFQPISSASGRVPVTLFWSDPLGRSNNDYDLYLLNAAGNVVDFSQDVQTGTQDAYERVDTTGVAGLRLAIVKFSGEGRYLSLSALRGRFTDSADGLKAYTKPGVTVGHSAARDAFSVAAAPAAKAFPRALEPGDPANPAGPFPAAFGATSKVERFTSDGPRRMFYQADGTPITPGNVSGTGGEVRNKPDITAADGVSTSVTGFTTFYGTSAAAPHAAAIAGLVLSGNPGLPPAEVREALINTAVDILAPGRDNSSGAGVILADKVLAYTGASPQPLASAGQPTVTPADGGSALDPGDTAKVTLPVTNRGDGTATSTSVVLSSPTPGVTVAPRSKSYGTISPGQTGVNDFTITVPATQELGVPVVLNARVTFAGSYSPTTSTFSLPVGTPSPVTQNFAYAGDAVAIPDSDPTGVTVPITVSGVGRASKLTFSVDGATCNTDQTSATVGINHSYVGDLVGTLTSPAGAKATVFQRSGGSGNNLCQVVFADNAAAAFSSVTAANAPFTGTYKPAQALGGLAGAAADGTWKFTAVDVAGGDTGSIRSISLHINGFVQPGVAERPAGVGKSVGKGPVKPV</sequence>
<dbReference type="InterPro" id="IPR002884">
    <property type="entry name" value="P_dom"/>
</dbReference>
<dbReference type="GO" id="GO:0016020">
    <property type="term" value="C:membrane"/>
    <property type="evidence" value="ECO:0007669"/>
    <property type="project" value="TreeGrafter"/>
</dbReference>
<feature type="signal peptide" evidence="6">
    <location>
        <begin position="1"/>
        <end position="35"/>
    </location>
</feature>
<evidence type="ECO:0000256" key="4">
    <source>
        <dbReference type="PROSITE-ProRule" id="PRU01240"/>
    </source>
</evidence>
<accession>A0A075UUC1</accession>
<dbReference type="CDD" id="cd05562">
    <property type="entry name" value="Peptidases_S53_like"/>
    <property type="match status" value="1"/>
</dbReference>
<dbReference type="PROSITE" id="PS51318">
    <property type="entry name" value="TAT"/>
    <property type="match status" value="1"/>
</dbReference>
<dbReference type="KEGG" id="aja:AJAP_24615"/>
<dbReference type="PROSITE" id="PS00138">
    <property type="entry name" value="SUBTILASE_SER"/>
    <property type="match status" value="1"/>
</dbReference>
<dbReference type="InterPro" id="IPR034075">
    <property type="entry name" value="Glr3161-like_dom"/>
</dbReference>
<evidence type="ECO:0000256" key="5">
    <source>
        <dbReference type="SAM" id="MobiDB-lite"/>
    </source>
</evidence>
<reference evidence="8 9" key="1">
    <citation type="journal article" date="2014" name="J. Biotechnol.">
        <title>Complete genome sequence of the actinobacterium Amycolatopsis japonica MG417-CF17(T) (=DSM 44213T) producing (S,S)-N,N'-ethylenediaminedisuccinic acid.</title>
        <authorList>
            <person name="Stegmann E."/>
            <person name="Albersmeier A."/>
            <person name="Spohn M."/>
            <person name="Gert H."/>
            <person name="Weber T."/>
            <person name="Wohlleben W."/>
            <person name="Kalinowski J."/>
            <person name="Ruckert C."/>
        </authorList>
    </citation>
    <scope>NUCLEOTIDE SEQUENCE [LARGE SCALE GENOMIC DNA]</scope>
    <source>
        <strain evidence="9">MG417-CF17 (DSM 44213)</strain>
    </source>
</reference>
<evidence type="ECO:0000256" key="3">
    <source>
        <dbReference type="ARBA" id="ARBA00022825"/>
    </source>
</evidence>
<dbReference type="InterPro" id="IPR006311">
    <property type="entry name" value="TAT_signal"/>
</dbReference>
<evidence type="ECO:0000313" key="8">
    <source>
        <dbReference type="EMBL" id="AIG77772.1"/>
    </source>
</evidence>
<feature type="region of interest" description="Disordered" evidence="5">
    <location>
        <begin position="697"/>
        <end position="719"/>
    </location>
</feature>
<keyword evidence="6" id="KW-0732">Signal</keyword>
<dbReference type="PANTHER" id="PTHR42884:SF14">
    <property type="entry name" value="NEUROENDOCRINE CONVERTASE 1"/>
    <property type="match status" value="1"/>
</dbReference>
<dbReference type="Proteomes" id="UP000028492">
    <property type="component" value="Chromosome"/>
</dbReference>
<dbReference type="Pfam" id="PF01483">
    <property type="entry name" value="P_proprotein"/>
    <property type="match status" value="1"/>
</dbReference>
<dbReference type="STRING" id="208439.AJAP_24615"/>
<dbReference type="eggNOG" id="COG1361">
    <property type="taxonomic scope" value="Bacteria"/>
</dbReference>
<dbReference type="Gene3D" id="3.40.50.200">
    <property type="entry name" value="Peptidase S8/S53 domain"/>
    <property type="match status" value="2"/>
</dbReference>
<dbReference type="GO" id="GO:0016485">
    <property type="term" value="P:protein processing"/>
    <property type="evidence" value="ECO:0007669"/>
    <property type="project" value="TreeGrafter"/>
</dbReference>
<keyword evidence="2" id="KW-0378">Hydrolase</keyword>
<dbReference type="GO" id="GO:0004252">
    <property type="term" value="F:serine-type endopeptidase activity"/>
    <property type="evidence" value="ECO:0007669"/>
    <property type="project" value="InterPro"/>
</dbReference>
<feature type="chain" id="PRO_5001710791" evidence="6">
    <location>
        <begin position="36"/>
        <end position="968"/>
    </location>
</feature>
<feature type="region of interest" description="Disordered" evidence="5">
    <location>
        <begin position="668"/>
        <end position="687"/>
    </location>
</feature>
<dbReference type="PROSITE" id="PS51829">
    <property type="entry name" value="P_HOMO_B"/>
    <property type="match status" value="1"/>
</dbReference>
<dbReference type="eggNOG" id="COG4935">
    <property type="taxonomic scope" value="Bacteria"/>
</dbReference>
<dbReference type="Gene3D" id="2.60.120.260">
    <property type="entry name" value="Galactose-binding domain-like"/>
    <property type="match status" value="1"/>
</dbReference>
<dbReference type="InterPro" id="IPR000209">
    <property type="entry name" value="Peptidase_S8/S53_dom"/>
</dbReference>
<dbReference type="AlphaFoldDB" id="A0A075UUC1"/>
<dbReference type="GO" id="GO:0005737">
    <property type="term" value="C:cytoplasm"/>
    <property type="evidence" value="ECO:0007669"/>
    <property type="project" value="UniProtKB-ARBA"/>
</dbReference>
<evidence type="ECO:0000256" key="1">
    <source>
        <dbReference type="ARBA" id="ARBA00022670"/>
    </source>
</evidence>